<evidence type="ECO:0000256" key="3">
    <source>
        <dbReference type="ARBA" id="ARBA00022467"/>
    </source>
</evidence>
<evidence type="ECO:0000256" key="1">
    <source>
        <dbReference type="ARBA" id="ARBA00004245"/>
    </source>
</evidence>
<evidence type="ECO:0000256" key="6">
    <source>
        <dbReference type="ARBA" id="ARBA00022837"/>
    </source>
</evidence>
<feature type="compositionally biased region" description="Low complexity" evidence="9">
    <location>
        <begin position="795"/>
        <end position="805"/>
    </location>
</feature>
<evidence type="ECO:0000256" key="2">
    <source>
        <dbReference type="ARBA" id="ARBA00008418"/>
    </source>
</evidence>
<dbReference type="PANTHER" id="PTHR11977:SF51">
    <property type="entry name" value="PROTEIN FLIGHTLESS-1 HOMOLOG"/>
    <property type="match status" value="1"/>
</dbReference>
<dbReference type="SMART" id="SM00153">
    <property type="entry name" value="VHP"/>
    <property type="match status" value="1"/>
</dbReference>
<dbReference type="InterPro" id="IPR029006">
    <property type="entry name" value="ADF-H/Gelsolin-like_dom_sf"/>
</dbReference>
<feature type="compositionally biased region" description="Basic and acidic residues" evidence="9">
    <location>
        <begin position="822"/>
        <end position="833"/>
    </location>
</feature>
<organism evidence="11 13">
    <name type="scientific">Momordica charantia</name>
    <name type="common">Bitter gourd</name>
    <name type="synonym">Balsam pear</name>
    <dbReference type="NCBI Taxonomy" id="3673"/>
    <lineage>
        <taxon>Eukaryota</taxon>
        <taxon>Viridiplantae</taxon>
        <taxon>Streptophyta</taxon>
        <taxon>Embryophyta</taxon>
        <taxon>Tracheophyta</taxon>
        <taxon>Spermatophyta</taxon>
        <taxon>Magnoliopsida</taxon>
        <taxon>eudicotyledons</taxon>
        <taxon>Gunneridae</taxon>
        <taxon>Pentapetalae</taxon>
        <taxon>rosids</taxon>
        <taxon>fabids</taxon>
        <taxon>Cucurbitales</taxon>
        <taxon>Cucurbitaceae</taxon>
        <taxon>Momordiceae</taxon>
        <taxon>Momordica</taxon>
    </lineage>
</organism>
<dbReference type="Gene3D" id="3.40.20.10">
    <property type="entry name" value="Severin"/>
    <property type="match status" value="6"/>
</dbReference>
<accession>A0A6J1DH59</accession>
<keyword evidence="3" id="KW-0117">Actin capping</keyword>
<dbReference type="GO" id="GO:0007015">
    <property type="term" value="P:actin filament organization"/>
    <property type="evidence" value="ECO:0007669"/>
    <property type="project" value="UniProtKB-ARBA"/>
</dbReference>
<sequence length="938" mass="103208">MSGPIKVLDPAFQGVGQRVGTEIWRIENFQPVPLPKSDHGKFYMGDSYIILQTTQNKGGSYLFDIHFWIGRDTSQDEAGTAAIKSVELDAALGGRAVQHREIQGHESDKFLSYFKPCIIPLEGGVASGFRKVEEEEFETRLYICKGKRVVRMKQIPFARSSLNHDDVFILDSENKIYQFNGANSNIQERAKALEVVQFLKEKYHQGVCDVAVVDDGKLDTESDSGEFWVLFGGFAPIGKKVISDDDVIAEATPAKLYSIADGELAIIEDELSKSLLENNKCYLLDCGSEVFVWVGRITQVEERKMAVQAAEEFLVKENRPRSTQITRLIQGYETHSFKSNFGSWPAGTAASVAEEGRGKVAALLKQQGVGIKGMSKSTHVNEEVPPLLEGGGKLEVWYVNEDTKTPLPSEDVGKFYSGDCYLILYTYHSGERKEDYLLYTWYGKDSVEEDQNTAARLASSMSNSLKGKPVQGRIFQGKEAPQFLALFHPIVVLKGGLSAGYKTFIADKDLVDETYSADGVALIKISGTAVHNNNAVQVDAVATSLDSSHSFVLQTGTTMFTWHGNQCAFELQQLAAKVAEFLRPGGILKHAKEGTESSVFWAALGGKQNYSSKKAAPDTVRDPHLYTISSNKGRFQVDEVYNFSQDDLLTEDILILDTHAEVFVWIGQLVDTKEKQNASEIGQSYIEMAASLEGLSPKVPLYKVNEGTEPGFFTTYFSWDNTKAIALGNSFQKKVSLLFGTGHAAEDKTNGSSQGPRQRSEALAALNTAFNSSSTTKPTSTRPSARSHGGGSQRAAAVAALSSVLTAEKKPDSPPAHSRSPHAGDHSTGKGDDDSFQEGTKEDEDKETGNLSPSLENEGGDSTPKHEGDDEPEAVHAIFSYDQLKAKSDNPVTGIDFKRREAYLSVEEFETIFGMTKEEFNKLPKWKQDMHKKKVDLF</sequence>
<name>A0A6J1DH59_MOMCH</name>
<dbReference type="InterPro" id="IPR007123">
    <property type="entry name" value="Gelsolin-like_dom"/>
</dbReference>
<proteinExistence type="inferred from homology"/>
<dbReference type="OrthoDB" id="6375767at2759"/>
<dbReference type="PROSITE" id="PS51089">
    <property type="entry name" value="HP"/>
    <property type="match status" value="1"/>
</dbReference>
<dbReference type="CDD" id="cd11292">
    <property type="entry name" value="gelsolin_S3_like"/>
    <property type="match status" value="1"/>
</dbReference>
<dbReference type="InterPro" id="IPR036886">
    <property type="entry name" value="Villin_headpiece_dom_sf"/>
</dbReference>
<dbReference type="KEGG" id="mcha:111020021"/>
<keyword evidence="11" id="KW-1185">Reference proteome</keyword>
<keyword evidence="6" id="KW-0106">Calcium</keyword>
<dbReference type="RefSeq" id="XP_022152251.1">
    <property type="nucleotide sequence ID" value="XM_022296559.1"/>
</dbReference>
<evidence type="ECO:0000256" key="8">
    <source>
        <dbReference type="ARBA" id="ARBA00023212"/>
    </source>
</evidence>
<keyword evidence="7" id="KW-0009">Actin-binding</keyword>
<evidence type="ECO:0000256" key="7">
    <source>
        <dbReference type="ARBA" id="ARBA00023203"/>
    </source>
</evidence>
<dbReference type="FunFam" id="3.40.20.10:FF:000002">
    <property type="entry name" value="Gelsolin"/>
    <property type="match status" value="1"/>
</dbReference>
<dbReference type="InterPro" id="IPR007122">
    <property type="entry name" value="Villin/Gelsolin"/>
</dbReference>
<dbReference type="GeneID" id="111020021"/>
<dbReference type="InterPro" id="IPR003128">
    <property type="entry name" value="Villin_headpiece"/>
</dbReference>
<feature type="compositionally biased region" description="Low complexity" evidence="9">
    <location>
        <begin position="772"/>
        <end position="787"/>
    </location>
</feature>
<dbReference type="SMART" id="SM00262">
    <property type="entry name" value="GEL"/>
    <property type="match status" value="6"/>
</dbReference>
<protein>
    <submittedName>
        <fullName evidence="12 13">Villin-2-like</fullName>
    </submittedName>
</protein>
<dbReference type="SUPFAM" id="SSF55753">
    <property type="entry name" value="Actin depolymerizing proteins"/>
    <property type="match status" value="6"/>
</dbReference>
<dbReference type="RefSeq" id="XP_022152250.1">
    <property type="nucleotide sequence ID" value="XM_022296558.1"/>
</dbReference>
<feature type="domain" description="HP" evidence="10">
    <location>
        <begin position="873"/>
        <end position="938"/>
    </location>
</feature>
<dbReference type="PANTHER" id="PTHR11977">
    <property type="entry name" value="VILLIN"/>
    <property type="match status" value="1"/>
</dbReference>
<dbReference type="SUPFAM" id="SSF47050">
    <property type="entry name" value="VHP, Villin headpiece domain"/>
    <property type="match status" value="1"/>
</dbReference>
<comment type="subcellular location">
    <subcellularLocation>
        <location evidence="1">Cytoplasm</location>
        <location evidence="1">Cytoskeleton</location>
    </subcellularLocation>
</comment>
<evidence type="ECO:0000313" key="11">
    <source>
        <dbReference type="Proteomes" id="UP000504603"/>
    </source>
</evidence>
<gene>
    <name evidence="12 13" type="primary">LOC111020021</name>
</gene>
<dbReference type="FunFam" id="3.40.20.10:FF:000028">
    <property type="entry name" value="Villin-like 1"/>
    <property type="match status" value="1"/>
</dbReference>
<dbReference type="CDD" id="cd11288">
    <property type="entry name" value="gelsolin_S5_like"/>
    <property type="match status" value="1"/>
</dbReference>
<dbReference type="Pfam" id="PF02209">
    <property type="entry name" value="VHP"/>
    <property type="match status" value="1"/>
</dbReference>
<dbReference type="FunFam" id="3.40.20.10:FF:000001">
    <property type="entry name" value="Gelsolin"/>
    <property type="match status" value="1"/>
</dbReference>
<dbReference type="Pfam" id="PF00626">
    <property type="entry name" value="Gelsolin"/>
    <property type="match status" value="5"/>
</dbReference>
<dbReference type="Proteomes" id="UP000504603">
    <property type="component" value="Unplaced"/>
</dbReference>
<dbReference type="Gene3D" id="1.10.950.10">
    <property type="entry name" value="Villin headpiece domain"/>
    <property type="match status" value="1"/>
</dbReference>
<dbReference type="CDD" id="cd11290">
    <property type="entry name" value="gelsolin_S1_like"/>
    <property type="match status" value="1"/>
</dbReference>
<dbReference type="GO" id="GO:0051693">
    <property type="term" value="P:actin filament capping"/>
    <property type="evidence" value="ECO:0007669"/>
    <property type="project" value="UniProtKB-KW"/>
</dbReference>
<feature type="region of interest" description="Disordered" evidence="9">
    <location>
        <begin position="769"/>
        <end position="871"/>
    </location>
</feature>
<comment type="similarity">
    <text evidence="2">Belongs to the villin/gelsolin family.</text>
</comment>
<dbReference type="GO" id="GO:0005856">
    <property type="term" value="C:cytoskeleton"/>
    <property type="evidence" value="ECO:0007669"/>
    <property type="project" value="UniProtKB-SubCell"/>
</dbReference>
<dbReference type="CDD" id="cd11289">
    <property type="entry name" value="gelsolin_S2_like"/>
    <property type="match status" value="1"/>
</dbReference>
<evidence type="ECO:0000259" key="10">
    <source>
        <dbReference type="PROSITE" id="PS51089"/>
    </source>
</evidence>
<dbReference type="GO" id="GO:0051014">
    <property type="term" value="P:actin filament severing"/>
    <property type="evidence" value="ECO:0007669"/>
    <property type="project" value="TreeGrafter"/>
</dbReference>
<evidence type="ECO:0000256" key="5">
    <source>
        <dbReference type="ARBA" id="ARBA00022737"/>
    </source>
</evidence>
<keyword evidence="8" id="KW-0206">Cytoskeleton</keyword>
<dbReference type="FunFam" id="3.40.20.10:FF:000039">
    <property type="entry name" value="Villin-4"/>
    <property type="match status" value="1"/>
</dbReference>
<keyword evidence="4" id="KW-0963">Cytoplasm</keyword>
<dbReference type="CDD" id="cd11291">
    <property type="entry name" value="gelsolin_S6_like"/>
    <property type="match status" value="1"/>
</dbReference>
<evidence type="ECO:0000313" key="13">
    <source>
        <dbReference type="RefSeq" id="XP_022152251.1"/>
    </source>
</evidence>
<evidence type="ECO:0000313" key="12">
    <source>
        <dbReference type="RefSeq" id="XP_022152250.1"/>
    </source>
</evidence>
<dbReference type="GO" id="GO:0051015">
    <property type="term" value="F:actin filament binding"/>
    <property type="evidence" value="ECO:0007669"/>
    <property type="project" value="InterPro"/>
</dbReference>
<evidence type="ECO:0000256" key="4">
    <source>
        <dbReference type="ARBA" id="ARBA00022490"/>
    </source>
</evidence>
<dbReference type="AlphaFoldDB" id="A0A6J1DH59"/>
<keyword evidence="5" id="KW-0677">Repeat</keyword>
<dbReference type="PRINTS" id="PR00597">
    <property type="entry name" value="GELSOLIN"/>
</dbReference>
<dbReference type="CDD" id="cd11293">
    <property type="entry name" value="gelsolin_S4_like"/>
    <property type="match status" value="1"/>
</dbReference>
<evidence type="ECO:0000256" key="9">
    <source>
        <dbReference type="SAM" id="MobiDB-lite"/>
    </source>
</evidence>
<reference evidence="12 13" key="1">
    <citation type="submission" date="2025-04" db="UniProtKB">
        <authorList>
            <consortium name="RefSeq"/>
        </authorList>
    </citation>
    <scope>IDENTIFICATION</scope>
    <source>
        <strain evidence="12 13">OHB3-1</strain>
    </source>
</reference>